<name>A0A1M6PL80_9FIRM</name>
<keyword evidence="2" id="KW-1185">Reference proteome</keyword>
<organism evidence="1 2">
    <name type="scientific">Geosporobacter subterraneus DSM 17957</name>
    <dbReference type="NCBI Taxonomy" id="1121919"/>
    <lineage>
        <taxon>Bacteria</taxon>
        <taxon>Bacillati</taxon>
        <taxon>Bacillota</taxon>
        <taxon>Clostridia</taxon>
        <taxon>Peptostreptococcales</taxon>
        <taxon>Thermotaleaceae</taxon>
        <taxon>Geosporobacter</taxon>
    </lineage>
</organism>
<accession>A0A1M6PL80</accession>
<sequence>MYDFSKIRISRASTKELIVENNTNYPMIDKGAHGAVFQISEDKCTKIYLDKTNCDLESTAYKKAQDSSIVPRLYEVGENYIVMEY</sequence>
<dbReference type="EMBL" id="FQZV01000071">
    <property type="protein sequence ID" value="SHK08689.1"/>
    <property type="molecule type" value="Genomic_DNA"/>
</dbReference>
<reference evidence="2" key="1">
    <citation type="submission" date="2016-11" db="EMBL/GenBank/DDBJ databases">
        <authorList>
            <person name="Varghese N."/>
            <person name="Submissions S."/>
        </authorList>
    </citation>
    <scope>NUCLEOTIDE SEQUENCE [LARGE SCALE GENOMIC DNA]</scope>
    <source>
        <strain evidence="2">DSM 17957</strain>
    </source>
</reference>
<protein>
    <submittedName>
        <fullName evidence="1">Uncharacterized protein</fullName>
    </submittedName>
</protein>
<evidence type="ECO:0000313" key="1">
    <source>
        <dbReference type="EMBL" id="SHK08689.1"/>
    </source>
</evidence>
<proteinExistence type="predicted"/>
<evidence type="ECO:0000313" key="2">
    <source>
        <dbReference type="Proteomes" id="UP000184536"/>
    </source>
</evidence>
<dbReference type="Proteomes" id="UP000184536">
    <property type="component" value="Unassembled WGS sequence"/>
</dbReference>
<dbReference type="InterPro" id="IPR011009">
    <property type="entry name" value="Kinase-like_dom_sf"/>
</dbReference>
<dbReference type="STRING" id="1121919.SAMN02745975_03613"/>
<dbReference type="OrthoDB" id="1916806at2"/>
<dbReference type="SUPFAM" id="SSF56112">
    <property type="entry name" value="Protein kinase-like (PK-like)"/>
    <property type="match status" value="1"/>
</dbReference>
<dbReference type="AlphaFoldDB" id="A0A1M6PL80"/>
<dbReference type="RefSeq" id="WP_110942583.1">
    <property type="nucleotide sequence ID" value="NZ_FQZV01000071.1"/>
</dbReference>
<gene>
    <name evidence="1" type="ORF">SAMN02745975_03613</name>
</gene>